<name>A0A0C2MMJ2_THEKT</name>
<evidence type="ECO:0000313" key="1">
    <source>
        <dbReference type="EMBL" id="KII62861.1"/>
    </source>
</evidence>
<dbReference type="EMBL" id="JWZT01004862">
    <property type="protein sequence ID" value="KII62861.1"/>
    <property type="molecule type" value="Genomic_DNA"/>
</dbReference>
<gene>
    <name evidence="1" type="ORF">RF11_00251</name>
</gene>
<comment type="caution">
    <text evidence="1">The sequence shown here is derived from an EMBL/GenBank/DDBJ whole genome shotgun (WGS) entry which is preliminary data.</text>
</comment>
<reference evidence="1 2" key="1">
    <citation type="journal article" date="2014" name="Genome Biol. Evol.">
        <title>The genome of the myxosporean Thelohanellus kitauei shows adaptations to nutrient acquisition within its fish host.</title>
        <authorList>
            <person name="Yang Y."/>
            <person name="Xiong J."/>
            <person name="Zhou Z."/>
            <person name="Huo F."/>
            <person name="Miao W."/>
            <person name="Ran C."/>
            <person name="Liu Y."/>
            <person name="Zhang J."/>
            <person name="Feng J."/>
            <person name="Wang M."/>
            <person name="Wang M."/>
            <person name="Wang L."/>
            <person name="Yao B."/>
        </authorList>
    </citation>
    <scope>NUCLEOTIDE SEQUENCE [LARGE SCALE GENOMIC DNA]</scope>
    <source>
        <strain evidence="1">Wuqing</strain>
    </source>
</reference>
<accession>A0A0C2MMJ2</accession>
<proteinExistence type="predicted"/>
<keyword evidence="2" id="KW-1185">Reference proteome</keyword>
<dbReference type="AlphaFoldDB" id="A0A0C2MMJ2"/>
<organism evidence="1 2">
    <name type="scientific">Thelohanellus kitauei</name>
    <name type="common">Myxosporean</name>
    <dbReference type="NCBI Taxonomy" id="669202"/>
    <lineage>
        <taxon>Eukaryota</taxon>
        <taxon>Metazoa</taxon>
        <taxon>Cnidaria</taxon>
        <taxon>Myxozoa</taxon>
        <taxon>Myxosporea</taxon>
        <taxon>Bivalvulida</taxon>
        <taxon>Platysporina</taxon>
        <taxon>Myxobolidae</taxon>
        <taxon>Thelohanellus</taxon>
    </lineage>
</organism>
<sequence>MPLALLQASSSVSNDQMPELMIQMIDCINDGKQSFCWRYPHYEVIDKCLPATLRPADKAAEELLKQKYSDLMPRSDDDLLVKAHPLSQVKQKIVKFYSNNTSERYINIYFYKNWQNFLRSFVTTEPRLSTVAEYIGTYCLTFGFYYSCQSVISAAYGTISNYISCISVHHWFGHGKEQKDYR</sequence>
<evidence type="ECO:0000313" key="2">
    <source>
        <dbReference type="Proteomes" id="UP000031668"/>
    </source>
</evidence>
<dbReference type="Proteomes" id="UP000031668">
    <property type="component" value="Unassembled WGS sequence"/>
</dbReference>
<protein>
    <submittedName>
        <fullName evidence="1">Uncharacterized protein</fullName>
    </submittedName>
</protein>